<name>A0A139LCT3_9BACE</name>
<dbReference type="EMBL" id="LTDF01000090">
    <property type="protein sequence ID" value="KXT49262.1"/>
    <property type="molecule type" value="Genomic_DNA"/>
</dbReference>
<protein>
    <submittedName>
        <fullName evidence="1">Uncharacterized protein</fullName>
    </submittedName>
</protein>
<dbReference type="Proteomes" id="UP000070319">
    <property type="component" value="Unassembled WGS sequence"/>
</dbReference>
<reference evidence="1 2" key="1">
    <citation type="submission" date="2016-02" db="EMBL/GenBank/DDBJ databases">
        <authorList>
            <person name="Wen L."/>
            <person name="He K."/>
            <person name="Yang H."/>
        </authorList>
    </citation>
    <scope>NUCLEOTIDE SEQUENCE [LARGE SCALE GENOMIC DNA]</scope>
    <source>
        <strain evidence="1 2">KLE1704</strain>
    </source>
</reference>
<evidence type="ECO:0000313" key="1">
    <source>
        <dbReference type="EMBL" id="KXT49262.1"/>
    </source>
</evidence>
<sequence>MKRVLYSTRNGPASAIHAMTGLIRHFITYLLGTKAIFNRPFLKV</sequence>
<proteinExistence type="predicted"/>
<dbReference type="PATRIC" id="fig|329854.7.peg.2696"/>
<dbReference type="AlphaFoldDB" id="A0A139LCT3"/>
<evidence type="ECO:0000313" key="2">
    <source>
        <dbReference type="Proteomes" id="UP000070319"/>
    </source>
</evidence>
<organism evidence="1">
    <name type="scientific">Bacteroides intestinalis</name>
    <dbReference type="NCBI Taxonomy" id="329854"/>
    <lineage>
        <taxon>Bacteria</taxon>
        <taxon>Pseudomonadati</taxon>
        <taxon>Bacteroidota</taxon>
        <taxon>Bacteroidia</taxon>
        <taxon>Bacteroidales</taxon>
        <taxon>Bacteroidaceae</taxon>
        <taxon>Bacteroides</taxon>
    </lineage>
</organism>
<accession>A0A139LCT3</accession>
<gene>
    <name evidence="1" type="ORF">HMPREF2531_02646</name>
</gene>
<comment type="caution">
    <text evidence="1">The sequence shown here is derived from an EMBL/GenBank/DDBJ whole genome shotgun (WGS) entry which is preliminary data.</text>
</comment>